<proteinExistence type="predicted"/>
<dbReference type="GO" id="GO:0006338">
    <property type="term" value="P:chromatin remodeling"/>
    <property type="evidence" value="ECO:0007669"/>
    <property type="project" value="InterPro"/>
</dbReference>
<name>A0A0C3DE20_9AGAM</name>
<feature type="domain" description="HIT-type" evidence="6">
    <location>
        <begin position="140"/>
        <end position="172"/>
    </location>
</feature>
<dbReference type="PROSITE" id="PS51083">
    <property type="entry name" value="ZF_HIT"/>
    <property type="match status" value="1"/>
</dbReference>
<reference evidence="7 8" key="1">
    <citation type="submission" date="2014-04" db="EMBL/GenBank/DDBJ databases">
        <authorList>
            <consortium name="DOE Joint Genome Institute"/>
            <person name="Kuo A."/>
            <person name="Kohler A."/>
            <person name="Nagy L.G."/>
            <person name="Floudas D."/>
            <person name="Copeland A."/>
            <person name="Barry K.W."/>
            <person name="Cichocki N."/>
            <person name="Veneault-Fourrey C."/>
            <person name="LaButti K."/>
            <person name="Lindquist E.A."/>
            <person name="Lipzen A."/>
            <person name="Lundell T."/>
            <person name="Morin E."/>
            <person name="Murat C."/>
            <person name="Sun H."/>
            <person name="Tunlid A."/>
            <person name="Henrissat B."/>
            <person name="Grigoriev I.V."/>
            <person name="Hibbett D.S."/>
            <person name="Martin F."/>
            <person name="Nordberg H.P."/>
            <person name="Cantor M.N."/>
            <person name="Hua S.X."/>
        </authorList>
    </citation>
    <scope>NUCLEOTIDE SEQUENCE [LARGE SCALE GENOMIC DNA]</scope>
    <source>
        <strain evidence="7 8">Foug A</strain>
    </source>
</reference>
<organism evidence="7 8">
    <name type="scientific">Scleroderma citrinum Foug A</name>
    <dbReference type="NCBI Taxonomy" id="1036808"/>
    <lineage>
        <taxon>Eukaryota</taxon>
        <taxon>Fungi</taxon>
        <taxon>Dikarya</taxon>
        <taxon>Basidiomycota</taxon>
        <taxon>Agaricomycotina</taxon>
        <taxon>Agaricomycetes</taxon>
        <taxon>Agaricomycetidae</taxon>
        <taxon>Boletales</taxon>
        <taxon>Sclerodermatineae</taxon>
        <taxon>Sclerodermataceae</taxon>
        <taxon>Scleroderma</taxon>
    </lineage>
</organism>
<dbReference type="Pfam" id="PF04438">
    <property type="entry name" value="zf-HIT"/>
    <property type="match status" value="1"/>
</dbReference>
<dbReference type="EMBL" id="KN822156">
    <property type="protein sequence ID" value="KIM54346.1"/>
    <property type="molecule type" value="Genomic_DNA"/>
</dbReference>
<evidence type="ECO:0000259" key="6">
    <source>
        <dbReference type="PROSITE" id="PS51083"/>
    </source>
</evidence>
<dbReference type="SUPFAM" id="SSF144232">
    <property type="entry name" value="HIT/MYND zinc finger-like"/>
    <property type="match status" value="1"/>
</dbReference>
<dbReference type="InterPro" id="IPR007529">
    <property type="entry name" value="Znf_HIT"/>
</dbReference>
<evidence type="ECO:0000256" key="1">
    <source>
        <dbReference type="ARBA" id="ARBA00022723"/>
    </source>
</evidence>
<accession>A0A0C3DE20</accession>
<dbReference type="Proteomes" id="UP000053989">
    <property type="component" value="Unassembled WGS sequence"/>
</dbReference>
<reference evidence="8" key="2">
    <citation type="submission" date="2015-01" db="EMBL/GenBank/DDBJ databases">
        <title>Evolutionary Origins and Diversification of the Mycorrhizal Mutualists.</title>
        <authorList>
            <consortium name="DOE Joint Genome Institute"/>
            <consortium name="Mycorrhizal Genomics Consortium"/>
            <person name="Kohler A."/>
            <person name="Kuo A."/>
            <person name="Nagy L.G."/>
            <person name="Floudas D."/>
            <person name="Copeland A."/>
            <person name="Barry K.W."/>
            <person name="Cichocki N."/>
            <person name="Veneault-Fourrey C."/>
            <person name="LaButti K."/>
            <person name="Lindquist E.A."/>
            <person name="Lipzen A."/>
            <person name="Lundell T."/>
            <person name="Morin E."/>
            <person name="Murat C."/>
            <person name="Riley R."/>
            <person name="Ohm R."/>
            <person name="Sun H."/>
            <person name="Tunlid A."/>
            <person name="Henrissat B."/>
            <person name="Grigoriev I.V."/>
            <person name="Hibbett D.S."/>
            <person name="Martin F."/>
        </authorList>
    </citation>
    <scope>NUCLEOTIDE SEQUENCE [LARGE SCALE GENOMIC DNA]</scope>
    <source>
        <strain evidence="8">Foug A</strain>
    </source>
</reference>
<sequence length="177" mass="20084">MPQYKKSRGQAIRQVNVAKQVLDPQVITKRTKRHIEELERTNYTTSTLFNDLDSDPESSANPKSKFRARQTVISDKRTFGNPNEGKTKKKSTMNVRTAILYRKGLPTLIEESGISTLPHTVPSYLTATAPPLAYPPRLLCSVCGYKGAYRCKRCAMPYCDMNCGQIHDETRCERRVI</sequence>
<keyword evidence="2 4" id="KW-0863">Zinc-finger</keyword>
<dbReference type="FunCoup" id="A0A0C3DE20">
    <property type="interactions" value="27"/>
</dbReference>
<dbReference type="AlphaFoldDB" id="A0A0C3DE20"/>
<dbReference type="PANTHER" id="PTHR13093">
    <property type="entry name" value="ZINC FINGER HIT DOMAIN CONTAINING PROTEIN 1"/>
    <property type="match status" value="1"/>
</dbReference>
<evidence type="ECO:0000313" key="8">
    <source>
        <dbReference type="Proteomes" id="UP000053989"/>
    </source>
</evidence>
<evidence type="ECO:0000256" key="3">
    <source>
        <dbReference type="ARBA" id="ARBA00022833"/>
    </source>
</evidence>
<dbReference type="GO" id="GO:0005634">
    <property type="term" value="C:nucleus"/>
    <property type="evidence" value="ECO:0007669"/>
    <property type="project" value="UniProtKB-ARBA"/>
</dbReference>
<dbReference type="GO" id="GO:0008270">
    <property type="term" value="F:zinc ion binding"/>
    <property type="evidence" value="ECO:0007669"/>
    <property type="project" value="UniProtKB-UniRule"/>
</dbReference>
<protein>
    <recommendedName>
        <fullName evidence="6">HIT-type domain-containing protein</fullName>
    </recommendedName>
</protein>
<evidence type="ECO:0000256" key="4">
    <source>
        <dbReference type="PROSITE-ProRule" id="PRU00453"/>
    </source>
</evidence>
<dbReference type="CDD" id="cd21437">
    <property type="entry name" value="zf-HIT_ZNHIT1_like"/>
    <property type="match status" value="1"/>
</dbReference>
<evidence type="ECO:0000256" key="5">
    <source>
        <dbReference type="SAM" id="MobiDB-lite"/>
    </source>
</evidence>
<gene>
    <name evidence="7" type="ORF">SCLCIDRAFT_17689</name>
</gene>
<evidence type="ECO:0000313" key="7">
    <source>
        <dbReference type="EMBL" id="KIM54346.1"/>
    </source>
</evidence>
<dbReference type="HOGENOM" id="CLU_106918_1_0_1"/>
<dbReference type="OrthoDB" id="74807at2759"/>
<keyword evidence="1" id="KW-0479">Metal-binding</keyword>
<dbReference type="InterPro" id="IPR039723">
    <property type="entry name" value="Vps71/ZNHIT1"/>
</dbReference>
<keyword evidence="3" id="KW-0862">Zinc</keyword>
<dbReference type="STRING" id="1036808.A0A0C3DE20"/>
<evidence type="ECO:0000256" key="2">
    <source>
        <dbReference type="ARBA" id="ARBA00022771"/>
    </source>
</evidence>
<keyword evidence="8" id="KW-1185">Reference proteome</keyword>
<feature type="region of interest" description="Disordered" evidence="5">
    <location>
        <begin position="47"/>
        <end position="66"/>
    </location>
</feature>
<dbReference type="InParanoid" id="A0A0C3DE20"/>